<feature type="region of interest" description="Disordered" evidence="1">
    <location>
        <begin position="1"/>
        <end position="21"/>
    </location>
</feature>
<keyword evidence="3" id="KW-1185">Reference proteome</keyword>
<evidence type="ECO:0000256" key="1">
    <source>
        <dbReference type="SAM" id="MobiDB-lite"/>
    </source>
</evidence>
<proteinExistence type="predicted"/>
<accession>A0A1I4Y2R3</accession>
<evidence type="ECO:0000313" key="2">
    <source>
        <dbReference type="EMBL" id="SFN32337.1"/>
    </source>
</evidence>
<protein>
    <submittedName>
        <fullName evidence="2">Uncharacterized protein</fullName>
    </submittedName>
</protein>
<dbReference type="AlphaFoldDB" id="A0A1I4Y2R3"/>
<dbReference type="Proteomes" id="UP000183107">
    <property type="component" value="Unassembled WGS sequence"/>
</dbReference>
<reference evidence="3" key="1">
    <citation type="submission" date="2016-10" db="EMBL/GenBank/DDBJ databases">
        <authorList>
            <person name="Varghese N."/>
        </authorList>
    </citation>
    <scope>NUCLEOTIDE SEQUENCE [LARGE SCALE GENOMIC DNA]</scope>
    <source>
        <strain evidence="3">Nsp8</strain>
    </source>
</reference>
<organism evidence="2 3">
    <name type="scientific">Nitrosospira briensis</name>
    <dbReference type="NCBI Taxonomy" id="35799"/>
    <lineage>
        <taxon>Bacteria</taxon>
        <taxon>Pseudomonadati</taxon>
        <taxon>Pseudomonadota</taxon>
        <taxon>Betaproteobacteria</taxon>
        <taxon>Nitrosomonadales</taxon>
        <taxon>Nitrosomonadaceae</taxon>
        <taxon>Nitrosospira</taxon>
    </lineage>
</organism>
<gene>
    <name evidence="2" type="ORF">SAMN05216386_0475</name>
</gene>
<evidence type="ECO:0000313" key="3">
    <source>
        <dbReference type="Proteomes" id="UP000183107"/>
    </source>
</evidence>
<sequence length="149" mass="16474">MAGLEKGGVMNPPKENAPAATEARFDTKLNRNYKRLPPYGKQFMAIREAGKIPAKTVMVSFDWDLAKAYPRIIIPADVTPAEIEFRFLAGLPVQITYRNKDAHRVDAVAQEIAKVNPCFLATFAYDFAGTGNAWAILKPYQSLEIAEAA</sequence>
<name>A0A1I4Y2R3_9PROT</name>
<dbReference type="EMBL" id="FOVJ01000001">
    <property type="protein sequence ID" value="SFN32337.1"/>
    <property type="molecule type" value="Genomic_DNA"/>
</dbReference>